<proteinExistence type="predicted"/>
<organism evidence="9 10">
    <name type="scientific">Kineococcus glutinatus</name>
    <dbReference type="NCBI Taxonomy" id="1070872"/>
    <lineage>
        <taxon>Bacteria</taxon>
        <taxon>Bacillati</taxon>
        <taxon>Actinomycetota</taxon>
        <taxon>Actinomycetes</taxon>
        <taxon>Kineosporiales</taxon>
        <taxon>Kineosporiaceae</taxon>
        <taxon>Kineococcus</taxon>
    </lineage>
</organism>
<keyword evidence="4" id="KW-0133">Cell shape</keyword>
<dbReference type="Pfam" id="PF03023">
    <property type="entry name" value="MurJ"/>
    <property type="match status" value="1"/>
</dbReference>
<protein>
    <recommendedName>
        <fullName evidence="11">O-antigen/teichoic acid export membrane protein</fullName>
    </recommendedName>
</protein>
<dbReference type="InterPro" id="IPR050833">
    <property type="entry name" value="Poly_Biosynth_Transport"/>
</dbReference>
<feature type="transmembrane region" description="Helical" evidence="8">
    <location>
        <begin position="216"/>
        <end position="238"/>
    </location>
</feature>
<keyword evidence="2" id="KW-1003">Cell membrane</keyword>
<evidence type="ECO:0000256" key="4">
    <source>
        <dbReference type="ARBA" id="ARBA00022960"/>
    </source>
</evidence>
<feature type="transmembrane region" description="Helical" evidence="8">
    <location>
        <begin position="390"/>
        <end position="408"/>
    </location>
</feature>
<reference evidence="10" key="1">
    <citation type="journal article" date="2019" name="Int. J. Syst. Evol. Microbiol.">
        <title>The Global Catalogue of Microorganisms (GCM) 10K type strain sequencing project: providing services to taxonomists for standard genome sequencing and annotation.</title>
        <authorList>
            <consortium name="The Broad Institute Genomics Platform"/>
            <consortium name="The Broad Institute Genome Sequencing Center for Infectious Disease"/>
            <person name="Wu L."/>
            <person name="Ma J."/>
        </authorList>
    </citation>
    <scope>NUCLEOTIDE SEQUENCE [LARGE SCALE GENOMIC DNA]</scope>
    <source>
        <strain evidence="10">JCM 18126</strain>
    </source>
</reference>
<feature type="transmembrane region" description="Helical" evidence="8">
    <location>
        <begin position="121"/>
        <end position="139"/>
    </location>
</feature>
<dbReference type="RefSeq" id="WP_345711286.1">
    <property type="nucleotide sequence ID" value="NZ_BAABIL010000123.1"/>
</dbReference>
<keyword evidence="6 8" id="KW-1133">Transmembrane helix</keyword>
<feature type="transmembrane region" description="Helical" evidence="8">
    <location>
        <begin position="151"/>
        <end position="171"/>
    </location>
</feature>
<keyword evidence="7 8" id="KW-0472">Membrane</keyword>
<gene>
    <name evidence="9" type="ORF">GCM10023225_10060</name>
</gene>
<dbReference type="EMBL" id="BAABIL010000123">
    <property type="protein sequence ID" value="GAA4969904.1"/>
    <property type="molecule type" value="Genomic_DNA"/>
</dbReference>
<evidence type="ECO:0000256" key="5">
    <source>
        <dbReference type="ARBA" id="ARBA00022984"/>
    </source>
</evidence>
<evidence type="ECO:0000256" key="8">
    <source>
        <dbReference type="SAM" id="Phobius"/>
    </source>
</evidence>
<feature type="transmembrane region" description="Helical" evidence="8">
    <location>
        <begin position="329"/>
        <end position="351"/>
    </location>
</feature>
<sequence length="487" mass="48461">MSGSGRRRVPVLAVAAGLSVVGVLLAGLTRTGYNLLVSNLRGEEVLGVLGPQIALAVLASMLWPAAAGAAASKFTARALGARDAAQVAALARHLRRRTLATGAVSAVLVGAWAGLRRGDGVGPALAVAALAMAYAGYLLSRGTLLGHGRVARATAWEGVALVLALGCLLVLLLTGAALPLLLPLALGYAAYAVAGWPRARGAGPLPPGLRREVDAFVAWGVLGNVASAGLLQLCLVVAGEAVPAREAGLLAAAVTLATPASMLARSLVQVLFPAMARSAGAGDAAAVRRQADRVTRGAVAVFVPLFAVLVLGARPLLRLAGEDFAGGVPALRVLLVAVLLTTLPVAAVAALTSGAARGIRSSALMSTAGFAVGVGALAVLAGPFGVTGIAVAYLLGAAVTSALPWVVVWRAQGQRWAGPTLRVVAAVAALVALVVVQEEAAATAWWAPVVSSAVFCAGWVLLSWGDVRGVLGSRGPGAAGGADTLAP</sequence>
<keyword evidence="5" id="KW-0573">Peptidoglycan synthesis</keyword>
<keyword evidence="10" id="KW-1185">Reference proteome</keyword>
<dbReference type="PANTHER" id="PTHR30250">
    <property type="entry name" value="PST FAMILY PREDICTED COLANIC ACID TRANSPORTER"/>
    <property type="match status" value="1"/>
</dbReference>
<dbReference type="InterPro" id="IPR004268">
    <property type="entry name" value="MurJ"/>
</dbReference>
<feature type="transmembrane region" description="Helical" evidence="8">
    <location>
        <begin position="420"/>
        <end position="437"/>
    </location>
</feature>
<feature type="transmembrane region" description="Helical" evidence="8">
    <location>
        <begin position="53"/>
        <end position="76"/>
    </location>
</feature>
<evidence type="ECO:0000256" key="6">
    <source>
        <dbReference type="ARBA" id="ARBA00022989"/>
    </source>
</evidence>
<feature type="transmembrane region" description="Helical" evidence="8">
    <location>
        <begin position="443"/>
        <end position="464"/>
    </location>
</feature>
<evidence type="ECO:0000256" key="2">
    <source>
        <dbReference type="ARBA" id="ARBA00022475"/>
    </source>
</evidence>
<accession>A0ABP9HFU3</accession>
<name>A0ABP9HFU3_9ACTN</name>
<feature type="transmembrane region" description="Helical" evidence="8">
    <location>
        <begin position="97"/>
        <end position="115"/>
    </location>
</feature>
<feature type="transmembrane region" description="Helical" evidence="8">
    <location>
        <begin position="298"/>
        <end position="317"/>
    </location>
</feature>
<evidence type="ECO:0000256" key="7">
    <source>
        <dbReference type="ARBA" id="ARBA00023136"/>
    </source>
</evidence>
<feature type="transmembrane region" description="Helical" evidence="8">
    <location>
        <begin position="12"/>
        <end position="33"/>
    </location>
</feature>
<dbReference type="PANTHER" id="PTHR30250:SF26">
    <property type="entry name" value="PSMA PROTEIN"/>
    <property type="match status" value="1"/>
</dbReference>
<feature type="transmembrane region" description="Helical" evidence="8">
    <location>
        <begin position="363"/>
        <end position="384"/>
    </location>
</feature>
<dbReference type="Proteomes" id="UP001501195">
    <property type="component" value="Unassembled WGS sequence"/>
</dbReference>
<evidence type="ECO:0008006" key="11">
    <source>
        <dbReference type="Google" id="ProtNLM"/>
    </source>
</evidence>
<evidence type="ECO:0000313" key="10">
    <source>
        <dbReference type="Proteomes" id="UP001501195"/>
    </source>
</evidence>
<evidence type="ECO:0000313" key="9">
    <source>
        <dbReference type="EMBL" id="GAA4969904.1"/>
    </source>
</evidence>
<evidence type="ECO:0000256" key="3">
    <source>
        <dbReference type="ARBA" id="ARBA00022692"/>
    </source>
</evidence>
<comment type="subcellular location">
    <subcellularLocation>
        <location evidence="1">Cell membrane</location>
        <topology evidence="1">Multi-pass membrane protein</topology>
    </subcellularLocation>
</comment>
<keyword evidence="3 8" id="KW-0812">Transmembrane</keyword>
<comment type="caution">
    <text evidence="9">The sequence shown here is derived from an EMBL/GenBank/DDBJ whole genome shotgun (WGS) entry which is preliminary data.</text>
</comment>
<evidence type="ECO:0000256" key="1">
    <source>
        <dbReference type="ARBA" id="ARBA00004651"/>
    </source>
</evidence>